<dbReference type="AlphaFoldDB" id="A0A3P7LMH6"/>
<gene>
    <name evidence="2" type="ORF">DILT_LOCUS8708</name>
</gene>
<keyword evidence="3" id="KW-1185">Reference proteome</keyword>
<dbReference type="Proteomes" id="UP000281553">
    <property type="component" value="Unassembled WGS sequence"/>
</dbReference>
<dbReference type="EMBL" id="UYRU01054984">
    <property type="protein sequence ID" value="VDN12877.1"/>
    <property type="molecule type" value="Genomic_DNA"/>
</dbReference>
<protein>
    <submittedName>
        <fullName evidence="2">Uncharacterized protein</fullName>
    </submittedName>
</protein>
<sequence>MTERRSSSSLLGSRSVASPTNDAFWPPVSEDCGVAPQTVPELLTLGVGGVHLGGGQRSSLELASRDTASLASEEVAAVNISAESGQYGSSPVQVRCPTTPDDSSLQVEDDAPLCSSVSFLVLFQFIW</sequence>
<accession>A0A3P7LMH6</accession>
<evidence type="ECO:0000313" key="3">
    <source>
        <dbReference type="Proteomes" id="UP000281553"/>
    </source>
</evidence>
<evidence type="ECO:0000313" key="2">
    <source>
        <dbReference type="EMBL" id="VDN12877.1"/>
    </source>
</evidence>
<organism evidence="2 3">
    <name type="scientific">Dibothriocephalus latus</name>
    <name type="common">Fish tapeworm</name>
    <name type="synonym">Diphyllobothrium latum</name>
    <dbReference type="NCBI Taxonomy" id="60516"/>
    <lineage>
        <taxon>Eukaryota</taxon>
        <taxon>Metazoa</taxon>
        <taxon>Spiralia</taxon>
        <taxon>Lophotrochozoa</taxon>
        <taxon>Platyhelminthes</taxon>
        <taxon>Cestoda</taxon>
        <taxon>Eucestoda</taxon>
        <taxon>Diphyllobothriidea</taxon>
        <taxon>Diphyllobothriidae</taxon>
        <taxon>Dibothriocephalus</taxon>
    </lineage>
</organism>
<name>A0A3P7LMH6_DIBLA</name>
<evidence type="ECO:0000256" key="1">
    <source>
        <dbReference type="SAM" id="MobiDB-lite"/>
    </source>
</evidence>
<feature type="region of interest" description="Disordered" evidence="1">
    <location>
        <begin position="1"/>
        <end position="22"/>
    </location>
</feature>
<proteinExistence type="predicted"/>
<reference evidence="2 3" key="1">
    <citation type="submission" date="2018-11" db="EMBL/GenBank/DDBJ databases">
        <authorList>
            <consortium name="Pathogen Informatics"/>
        </authorList>
    </citation>
    <scope>NUCLEOTIDE SEQUENCE [LARGE SCALE GENOMIC DNA]</scope>
</reference>